<organism evidence="1 2">
    <name type="scientific">Cannabis sativa</name>
    <name type="common">Hemp</name>
    <name type="synonym">Marijuana</name>
    <dbReference type="NCBI Taxonomy" id="3483"/>
    <lineage>
        <taxon>Eukaryota</taxon>
        <taxon>Viridiplantae</taxon>
        <taxon>Streptophyta</taxon>
        <taxon>Embryophyta</taxon>
        <taxon>Tracheophyta</taxon>
        <taxon>Spermatophyta</taxon>
        <taxon>Magnoliopsida</taxon>
        <taxon>eudicotyledons</taxon>
        <taxon>Gunneridae</taxon>
        <taxon>Pentapetalae</taxon>
        <taxon>rosids</taxon>
        <taxon>fabids</taxon>
        <taxon>Rosales</taxon>
        <taxon>Cannabaceae</taxon>
        <taxon>Cannabis</taxon>
    </lineage>
</organism>
<dbReference type="Proteomes" id="UP000525078">
    <property type="component" value="Unassembled WGS sequence"/>
</dbReference>
<comment type="caution">
    <text evidence="1">The sequence shown here is derived from an EMBL/GenBank/DDBJ whole genome shotgun (WGS) entry which is preliminary data.</text>
</comment>
<evidence type="ECO:0000313" key="2">
    <source>
        <dbReference type="Proteomes" id="UP000525078"/>
    </source>
</evidence>
<sequence>MTSAPIQQMYPDTPGIWTKEHVEARKPIVDGVHAKVVSFSVRFGMWEEFQMQATVDDLQEAIHKRSWEIILIVGTKLQVIITKMGLSTADEYYVL</sequence>
<reference evidence="1 2" key="1">
    <citation type="journal article" date="2020" name="bioRxiv">
        <title>Sequence and annotation of 42 cannabis genomes reveals extensive copy number variation in cannabinoid synthesis and pathogen resistance genes.</title>
        <authorList>
            <person name="Mckernan K.J."/>
            <person name="Helbert Y."/>
            <person name="Kane L.T."/>
            <person name="Ebling H."/>
            <person name="Zhang L."/>
            <person name="Liu B."/>
            <person name="Eaton Z."/>
            <person name="Mclaughlin S."/>
            <person name="Kingan S."/>
            <person name="Baybayan P."/>
            <person name="Concepcion G."/>
            <person name="Jordan M."/>
            <person name="Riva A."/>
            <person name="Barbazuk W."/>
            <person name="Harkins T."/>
        </authorList>
    </citation>
    <scope>NUCLEOTIDE SEQUENCE [LARGE SCALE GENOMIC DNA]</scope>
    <source>
        <strain evidence="2">cv. Jamaican Lion 4</strain>
        <tissue evidence="1">Leaf</tissue>
    </source>
</reference>
<protein>
    <submittedName>
        <fullName evidence="1">Uncharacterized protein</fullName>
    </submittedName>
</protein>
<accession>A0A7J6HKM3</accession>
<name>A0A7J6HKM3_CANSA</name>
<dbReference type="AlphaFoldDB" id="A0A7J6HKM3"/>
<evidence type="ECO:0000313" key="1">
    <source>
        <dbReference type="EMBL" id="KAF4395793.1"/>
    </source>
</evidence>
<dbReference type="EMBL" id="JAATIP010000005">
    <property type="protein sequence ID" value="KAF4395793.1"/>
    <property type="molecule type" value="Genomic_DNA"/>
</dbReference>
<gene>
    <name evidence="1" type="ORF">F8388_018067</name>
</gene>
<proteinExistence type="predicted"/>